<evidence type="ECO:0000313" key="5">
    <source>
        <dbReference type="Proteomes" id="UP000244168"/>
    </source>
</evidence>
<organism evidence="4 5">
    <name type="scientific">Mucilaginibacter yixingensis</name>
    <dbReference type="NCBI Taxonomy" id="1295612"/>
    <lineage>
        <taxon>Bacteria</taxon>
        <taxon>Pseudomonadati</taxon>
        <taxon>Bacteroidota</taxon>
        <taxon>Sphingobacteriia</taxon>
        <taxon>Sphingobacteriales</taxon>
        <taxon>Sphingobacteriaceae</taxon>
        <taxon>Mucilaginibacter</taxon>
    </lineage>
</organism>
<gene>
    <name evidence="4" type="ORF">C8P68_10896</name>
</gene>
<dbReference type="InterPro" id="IPR002931">
    <property type="entry name" value="Transglutaminase-like"/>
</dbReference>
<evidence type="ECO:0000256" key="1">
    <source>
        <dbReference type="SAM" id="SignalP"/>
    </source>
</evidence>
<protein>
    <submittedName>
        <fullName evidence="4">Transglutaminase superfamily protein</fullName>
    </submittedName>
</protein>
<evidence type="ECO:0000259" key="2">
    <source>
        <dbReference type="Pfam" id="PF01841"/>
    </source>
</evidence>
<accession>A0A2T5J5V6</accession>
<feature type="domain" description="Transglutaminase-like" evidence="2">
    <location>
        <begin position="304"/>
        <end position="378"/>
    </location>
</feature>
<dbReference type="AlphaFoldDB" id="A0A2T5J5V6"/>
<evidence type="ECO:0000313" key="4">
    <source>
        <dbReference type="EMBL" id="PTQ93634.1"/>
    </source>
</evidence>
<dbReference type="InterPro" id="IPR024618">
    <property type="entry name" value="DUF3857"/>
</dbReference>
<dbReference type="Proteomes" id="UP000244168">
    <property type="component" value="Unassembled WGS sequence"/>
</dbReference>
<dbReference type="InterPro" id="IPR038765">
    <property type="entry name" value="Papain-like_cys_pep_sf"/>
</dbReference>
<dbReference type="Pfam" id="PF01841">
    <property type="entry name" value="Transglut_core"/>
    <property type="match status" value="1"/>
</dbReference>
<dbReference type="EMBL" id="QAOQ01000008">
    <property type="protein sequence ID" value="PTQ93634.1"/>
    <property type="molecule type" value="Genomic_DNA"/>
</dbReference>
<feature type="domain" description="DUF3857" evidence="3">
    <location>
        <begin position="67"/>
        <end position="190"/>
    </location>
</feature>
<name>A0A2T5J5V6_9SPHI</name>
<dbReference type="RefSeq" id="WP_107830834.1">
    <property type="nucleotide sequence ID" value="NZ_CP160205.1"/>
</dbReference>
<sequence>MKRTFLFLVFALSFGFCQAQDFEFGEVDRADVDMTKYAKDTSAQAVVLKEFGKTWISSADHIPLIHEYHVKIKILNPEAFREWGDVKIPLYKEDDNYFESVRDIKAITYYRDENNLLRQAELDPKNIFHTKLNRYYDQLSFALPHLTKGCVIEYKYTLESPRRWSFKEWNFQADIPKIYSEYEVHIPGIYVYNASLRGALKLTKVNSDIDRDCFSFNGIKCDCSKITYIMTDIPAFKEEAFMTSPKNFMSAINFELSEYTNFETGARTKVTKEWKDIDYDLKHNESFGSQLRRTELMKDRIKGVGANTTDPLEKAKAIFEFVQKNYRWNNIYSIGSDDGIRKAFDSHSGSVADINLSLVAALNAAGINTEAVLLSTRNNGVINKLYPGISDFNYVIAKANIGDQSYLLDATDPLLPFGLLPLKCMNDQGRVMSLDKPSYWIDLKAEKQTKTYAFDLKLTDDGKLKGSMTCYSRGYDAYNKRKQIKNFNTVDEYVEDLDNRLKKMKILKSEIHNLDSLEQPLAEKYEIEINAYDDMQNDKRLSFNPFLYDRTTSNPFKLAERTFPVDCGAPSEERFILTVHLPDKMTTEALPQQVGLALPNQGGRFLLGYTPTDDGFNCSYSIQFNRSLYSSEEYPYLKEMYNKIIQAESAEVVFKKK</sequence>
<proteinExistence type="predicted"/>
<dbReference type="SUPFAM" id="SSF54001">
    <property type="entry name" value="Cysteine proteinases"/>
    <property type="match status" value="1"/>
</dbReference>
<dbReference type="Gene3D" id="3.10.620.30">
    <property type="match status" value="1"/>
</dbReference>
<dbReference type="Gene3D" id="2.60.120.1130">
    <property type="match status" value="1"/>
</dbReference>
<reference evidence="4 5" key="1">
    <citation type="submission" date="2018-04" db="EMBL/GenBank/DDBJ databases">
        <title>Genomic Encyclopedia of Archaeal and Bacterial Type Strains, Phase II (KMG-II): from individual species to whole genera.</title>
        <authorList>
            <person name="Goeker M."/>
        </authorList>
    </citation>
    <scope>NUCLEOTIDE SEQUENCE [LARGE SCALE GENOMIC DNA]</scope>
    <source>
        <strain evidence="4 5">DSM 26809</strain>
    </source>
</reference>
<dbReference type="Pfam" id="PF12969">
    <property type="entry name" value="DUF3857"/>
    <property type="match status" value="1"/>
</dbReference>
<feature type="signal peptide" evidence="1">
    <location>
        <begin position="1"/>
        <end position="19"/>
    </location>
</feature>
<dbReference type="OrthoDB" id="98874at2"/>
<keyword evidence="5" id="KW-1185">Reference proteome</keyword>
<comment type="caution">
    <text evidence="4">The sequence shown here is derived from an EMBL/GenBank/DDBJ whole genome shotgun (WGS) entry which is preliminary data.</text>
</comment>
<keyword evidence="1" id="KW-0732">Signal</keyword>
<feature type="chain" id="PRO_5015530338" evidence="1">
    <location>
        <begin position="20"/>
        <end position="657"/>
    </location>
</feature>
<evidence type="ECO:0000259" key="3">
    <source>
        <dbReference type="Pfam" id="PF12969"/>
    </source>
</evidence>
<dbReference type="Gene3D" id="2.60.40.3140">
    <property type="match status" value="1"/>
</dbReference>